<dbReference type="GO" id="GO:0016787">
    <property type="term" value="F:hydrolase activity"/>
    <property type="evidence" value="ECO:0007669"/>
    <property type="project" value="UniProtKB-KW"/>
</dbReference>
<proteinExistence type="predicted"/>
<dbReference type="OrthoDB" id="9804723at2"/>
<name>A0A2S6H1D0_9PSEU</name>
<dbReference type="SUPFAM" id="SSF53474">
    <property type="entry name" value="alpha/beta-Hydrolases"/>
    <property type="match status" value="1"/>
</dbReference>
<evidence type="ECO:0000313" key="3">
    <source>
        <dbReference type="Proteomes" id="UP000239203"/>
    </source>
</evidence>
<comment type="caution">
    <text evidence="2">The sequence shown here is derived from an EMBL/GenBank/DDBJ whole genome shotgun (WGS) entry which is preliminary data.</text>
</comment>
<dbReference type="InterPro" id="IPR000073">
    <property type="entry name" value="AB_hydrolase_1"/>
</dbReference>
<reference evidence="2 3" key="1">
    <citation type="submission" date="2018-02" db="EMBL/GenBank/DDBJ databases">
        <title>Genomic Encyclopedia of Archaeal and Bacterial Type Strains, Phase II (KMG-II): from individual species to whole genera.</title>
        <authorList>
            <person name="Goeker M."/>
        </authorList>
    </citation>
    <scope>NUCLEOTIDE SEQUENCE [LARGE SCALE GENOMIC DNA]</scope>
    <source>
        <strain evidence="2 3">YU 961-1</strain>
    </source>
</reference>
<protein>
    <submittedName>
        <fullName evidence="2">Alpha-beta hydrolase superfamily lysophospholipase</fullName>
    </submittedName>
</protein>
<feature type="domain" description="AB hydrolase-1" evidence="1">
    <location>
        <begin position="21"/>
        <end position="128"/>
    </location>
</feature>
<organism evidence="2 3">
    <name type="scientific">Actinokineospora auranticolor</name>
    <dbReference type="NCBI Taxonomy" id="155976"/>
    <lineage>
        <taxon>Bacteria</taxon>
        <taxon>Bacillati</taxon>
        <taxon>Actinomycetota</taxon>
        <taxon>Actinomycetes</taxon>
        <taxon>Pseudonocardiales</taxon>
        <taxon>Pseudonocardiaceae</taxon>
        <taxon>Actinokineospora</taxon>
    </lineage>
</organism>
<keyword evidence="3" id="KW-1185">Reference proteome</keyword>
<dbReference type="AlphaFoldDB" id="A0A2S6H1D0"/>
<dbReference type="InterPro" id="IPR029058">
    <property type="entry name" value="AB_hydrolase_fold"/>
</dbReference>
<dbReference type="Pfam" id="PF00561">
    <property type="entry name" value="Abhydrolase_1"/>
    <property type="match status" value="1"/>
</dbReference>
<keyword evidence="2" id="KW-0378">Hydrolase</keyword>
<dbReference type="Proteomes" id="UP000239203">
    <property type="component" value="Unassembled WGS sequence"/>
</dbReference>
<accession>A0A2S6H1D0</accession>
<dbReference type="RefSeq" id="WP_104476376.1">
    <property type="nucleotide sequence ID" value="NZ_CP154825.1"/>
</dbReference>
<dbReference type="Gene3D" id="3.40.50.1820">
    <property type="entry name" value="alpha/beta hydrolase"/>
    <property type="match status" value="1"/>
</dbReference>
<evidence type="ECO:0000313" key="2">
    <source>
        <dbReference type="EMBL" id="PPK71285.1"/>
    </source>
</evidence>
<sequence length="243" mass="24826">MTSVSALPTTRTQPTAEVSGPPVVLIHGFAASGERDWPAERWAEPLAAAGRETVVVHLPGHAGGPAVESVDEVTTAHLLQRIAAAVGDAEVDVVGYSLGGRLAWDLVASGAVRARKLVLGGVSPMEPFAVVDLAAARAAVAGGPQPSDMLTGIITSMVAAPGQDGESLLKLVEGLAREPFDPNATAPAVPTLFLAGEEDPMSQGVEHLVGRVEGAEVKKVSGDHIGALTGDELRAEVFAFLGI</sequence>
<evidence type="ECO:0000259" key="1">
    <source>
        <dbReference type="Pfam" id="PF00561"/>
    </source>
</evidence>
<dbReference type="EMBL" id="PTIX01000001">
    <property type="protein sequence ID" value="PPK71285.1"/>
    <property type="molecule type" value="Genomic_DNA"/>
</dbReference>
<gene>
    <name evidence="2" type="ORF">CLV40_101474</name>
</gene>